<organism evidence="1 2">
    <name type="scientific">Colwellia psychrerythraea (strain 34H / ATCC BAA-681)</name>
    <name type="common">Vibrio psychroerythus</name>
    <dbReference type="NCBI Taxonomy" id="167879"/>
    <lineage>
        <taxon>Bacteria</taxon>
        <taxon>Pseudomonadati</taxon>
        <taxon>Pseudomonadota</taxon>
        <taxon>Gammaproteobacteria</taxon>
        <taxon>Alteromonadales</taxon>
        <taxon>Colwelliaceae</taxon>
        <taxon>Colwellia</taxon>
    </lineage>
</organism>
<dbReference type="KEGG" id="cps:CPS_3673"/>
<reference evidence="1" key="1">
    <citation type="journal article" date="2005" name="Proc. Natl. Acad. Sci. U.S.A.">
        <title>The psychrophilic lifestyle as revealed by the genome sequence of Colwellia psychrerythraea 34H through genomic and proteomic analyses.</title>
        <authorList>
            <person name="Methe B.A."/>
            <person name="Nelson K.E."/>
            <person name="Deming J.W."/>
            <person name="Momen B."/>
            <person name="Melamud E."/>
            <person name="Zhang X."/>
            <person name="Moult J."/>
            <person name="Madupu R."/>
            <person name="Nelson W.C."/>
            <person name="Dodson R.J."/>
            <person name="Brinkac L.M."/>
            <person name="Daugherty S.C."/>
            <person name="Durkin A.S."/>
            <person name="DeBoy R.T."/>
            <person name="Kolonay J.F."/>
            <person name="Sullivan S.A."/>
            <person name="Zhou L."/>
            <person name="Davidsen T.M."/>
            <person name="Wu M."/>
            <person name="Huston A.L."/>
            <person name="Lewis M."/>
            <person name="Weaver B."/>
            <person name="Weidman J.F."/>
            <person name="Khouri H."/>
            <person name="Utterback T.R."/>
            <person name="Feldblyum T.V."/>
            <person name="Fraser C.M."/>
        </authorList>
    </citation>
    <scope>NUCLEOTIDE SEQUENCE [LARGE SCALE GENOMIC DNA]</scope>
    <source>
        <strain evidence="1">34H</strain>
    </source>
</reference>
<dbReference type="HOGENOM" id="CLU_3097697_0_0_6"/>
<accession>Q47XX9</accession>
<dbReference type="AlphaFoldDB" id="Q47XX9"/>
<protein>
    <submittedName>
        <fullName evidence="1">Uncharacterized protein</fullName>
    </submittedName>
</protein>
<proteinExistence type="predicted"/>
<gene>
    <name evidence="1" type="ordered locus">CPS_3673</name>
</gene>
<name>Q47XX9_COLP3</name>
<sequence length="51" mass="6131">MEIINMKRPLKSNQRRKQLNRQHHKMISRRQSHFNQAITELHESPVSNPAN</sequence>
<dbReference type="EMBL" id="CP000083">
    <property type="protein sequence ID" value="AAZ24251.1"/>
    <property type="molecule type" value="Genomic_DNA"/>
</dbReference>
<dbReference type="Proteomes" id="UP000000547">
    <property type="component" value="Chromosome"/>
</dbReference>
<evidence type="ECO:0000313" key="2">
    <source>
        <dbReference type="Proteomes" id="UP000000547"/>
    </source>
</evidence>
<evidence type="ECO:0000313" key="1">
    <source>
        <dbReference type="EMBL" id="AAZ24251.1"/>
    </source>
</evidence>